<evidence type="ECO:0000313" key="1">
    <source>
        <dbReference type="EMBL" id="KEQ19184.1"/>
    </source>
</evidence>
<reference evidence="1 2" key="1">
    <citation type="submission" date="2014-06" db="EMBL/GenBank/DDBJ databases">
        <title>Whole Genome Sequences of Three Symbiotic Endozoicomonas Bacteria.</title>
        <authorList>
            <person name="Neave M.J."/>
            <person name="Apprill A."/>
            <person name="Voolstra C.R."/>
        </authorList>
    </citation>
    <scope>NUCLEOTIDE SEQUENCE [LARGE SCALE GENOMIC DNA]</scope>
    <source>
        <strain evidence="1 2">DSM 25634</strain>
    </source>
</reference>
<dbReference type="OrthoDB" id="6198112at2"/>
<proteinExistence type="predicted"/>
<gene>
    <name evidence="1" type="ORF">GZ78_04100</name>
</gene>
<keyword evidence="2" id="KW-1185">Reference proteome</keyword>
<dbReference type="RefSeq" id="WP_034832863.1">
    <property type="nucleotide sequence ID" value="NZ_JOKH01000001.1"/>
</dbReference>
<organism evidence="1 2">
    <name type="scientific">Endozoicomonas numazuensis</name>
    <dbReference type="NCBI Taxonomy" id="1137799"/>
    <lineage>
        <taxon>Bacteria</taxon>
        <taxon>Pseudomonadati</taxon>
        <taxon>Pseudomonadota</taxon>
        <taxon>Gammaproteobacteria</taxon>
        <taxon>Oceanospirillales</taxon>
        <taxon>Endozoicomonadaceae</taxon>
        <taxon>Endozoicomonas</taxon>
    </lineage>
</organism>
<comment type="caution">
    <text evidence="1">The sequence shown here is derived from an EMBL/GenBank/DDBJ whole genome shotgun (WGS) entry which is preliminary data.</text>
</comment>
<evidence type="ECO:0000313" key="2">
    <source>
        <dbReference type="Proteomes" id="UP000028073"/>
    </source>
</evidence>
<dbReference type="AlphaFoldDB" id="A0A081NL61"/>
<sequence>MSLLDWINPFSKVIDLASEAITDQDKLNAFKHEADMASAELRQMLEETYRQELQTTTVPWVDALHKMGRQVMSYLGYGLAFYMVHQGYDPMAAMAALAPGGIYNYVKGRGK</sequence>
<protein>
    <submittedName>
        <fullName evidence="1">Uncharacterized protein</fullName>
    </submittedName>
</protein>
<dbReference type="Proteomes" id="UP000028073">
    <property type="component" value="Unassembled WGS sequence"/>
</dbReference>
<dbReference type="EMBL" id="JOKH01000001">
    <property type="protein sequence ID" value="KEQ19184.1"/>
    <property type="molecule type" value="Genomic_DNA"/>
</dbReference>
<name>A0A081NL61_9GAMM</name>
<dbReference type="STRING" id="1137799.GZ78_04100"/>
<accession>A0A081NL61</accession>